<dbReference type="InterPro" id="IPR006380">
    <property type="entry name" value="SPP-like_dom"/>
</dbReference>
<dbReference type="InterPro" id="IPR051518">
    <property type="entry name" value="Sucrose_Phosphatase"/>
</dbReference>
<dbReference type="Gene3D" id="3.90.1070.10">
    <property type="match status" value="1"/>
</dbReference>
<dbReference type="GO" id="GO:0016791">
    <property type="term" value="F:phosphatase activity"/>
    <property type="evidence" value="ECO:0007669"/>
    <property type="project" value="UniProtKB-ARBA"/>
</dbReference>
<dbReference type="InterPro" id="IPR006379">
    <property type="entry name" value="HAD-SF_hydro_IIB"/>
</dbReference>
<dbReference type="InterPro" id="IPR036412">
    <property type="entry name" value="HAD-like_sf"/>
</dbReference>
<dbReference type="RefSeq" id="WP_088916932.1">
    <property type="nucleotide sequence ID" value="NZ_CP018632.1"/>
</dbReference>
<keyword evidence="1" id="KW-0378">Hydrolase</keyword>
<dbReference type="SFLD" id="SFLDG01140">
    <property type="entry name" value="C2.B:_Phosphomannomutase_and_P"/>
    <property type="match status" value="1"/>
</dbReference>
<evidence type="ECO:0000256" key="1">
    <source>
        <dbReference type="ARBA" id="ARBA00022801"/>
    </source>
</evidence>
<name>A0A2Z2NPA7_9GAMM</name>
<accession>A0A2Z2NPA7</accession>
<feature type="domain" description="Sucrose phosphatase-like" evidence="2">
    <location>
        <begin position="2"/>
        <end position="273"/>
    </location>
</feature>
<reference evidence="3 4" key="1">
    <citation type="submission" date="2016-12" db="EMBL/GenBank/DDBJ databases">
        <authorList>
            <person name="Song W.-J."/>
            <person name="Kurnit D.M."/>
        </authorList>
    </citation>
    <scope>NUCLEOTIDE SEQUENCE [LARGE SCALE GENOMIC DNA]</scope>
    <source>
        <strain evidence="3 4">IMCC3135</strain>
    </source>
</reference>
<organism evidence="3 4">
    <name type="scientific">Granulosicoccus antarcticus IMCC3135</name>
    <dbReference type="NCBI Taxonomy" id="1192854"/>
    <lineage>
        <taxon>Bacteria</taxon>
        <taxon>Pseudomonadati</taxon>
        <taxon>Pseudomonadota</taxon>
        <taxon>Gammaproteobacteria</taxon>
        <taxon>Chromatiales</taxon>
        <taxon>Granulosicoccaceae</taxon>
        <taxon>Granulosicoccus</taxon>
    </lineage>
</organism>
<dbReference type="Gene3D" id="3.40.50.1000">
    <property type="entry name" value="HAD superfamily/HAD-like"/>
    <property type="match status" value="1"/>
</dbReference>
<evidence type="ECO:0000313" key="3">
    <source>
        <dbReference type="EMBL" id="ASJ71498.1"/>
    </source>
</evidence>
<evidence type="ECO:0000313" key="4">
    <source>
        <dbReference type="Proteomes" id="UP000250079"/>
    </source>
</evidence>
<sequence>MKLLCTDLDRTLLPNGDESESPAARPVLWHLLQSHAVALAYVSGRDLARILKSVQQYELQKPDVIVADVGTSVYVRDGEGWLLQEAWQLQIADDWNGLDSEDMRELLASFNELEDQEADRQTRFKRSYYLPRELDTENLKLRLEELLAGQGIKASLVFSDDPQKNVQLLDVLPLHATKVDAIRHVQKLLEVDNEQTLFSGDSGNDVTALASEIPSVTVRNADLPTREAVRRLAALNATEASSYQAEGALSLAGGRALNGNYAAGIVEGLVHFNSAWSELLDSEAWVAKALELYALQGEAGSLQA</sequence>
<dbReference type="GO" id="GO:0000287">
    <property type="term" value="F:magnesium ion binding"/>
    <property type="evidence" value="ECO:0007669"/>
    <property type="project" value="UniProtKB-ARBA"/>
</dbReference>
<protein>
    <recommendedName>
        <fullName evidence="2">Sucrose phosphatase-like domain-containing protein</fullName>
    </recommendedName>
</protein>
<dbReference type="SUPFAM" id="SSF56784">
    <property type="entry name" value="HAD-like"/>
    <property type="match status" value="1"/>
</dbReference>
<gene>
    <name evidence="3" type="ORF">IMCC3135_06960</name>
</gene>
<dbReference type="SFLD" id="SFLDG01141">
    <property type="entry name" value="C2.B.1:_Sucrose_Phosphatase_Li"/>
    <property type="match status" value="1"/>
</dbReference>
<dbReference type="PANTHER" id="PTHR46521:SF4">
    <property type="entry name" value="SUCROSE-PHOSPHATASE 2-RELATED"/>
    <property type="match status" value="1"/>
</dbReference>
<dbReference type="AlphaFoldDB" id="A0A2Z2NPA7"/>
<evidence type="ECO:0000259" key="2">
    <source>
        <dbReference type="Pfam" id="PF05116"/>
    </source>
</evidence>
<dbReference type="InterPro" id="IPR023214">
    <property type="entry name" value="HAD_sf"/>
</dbReference>
<dbReference type="PANTHER" id="PTHR46521">
    <property type="entry name" value="SUCROSE-PHOSPHATASE 2-RELATED"/>
    <property type="match status" value="1"/>
</dbReference>
<dbReference type="OrthoDB" id="9815690at2"/>
<keyword evidence="4" id="KW-1185">Reference proteome</keyword>
<dbReference type="EMBL" id="CP018632">
    <property type="protein sequence ID" value="ASJ71498.1"/>
    <property type="molecule type" value="Genomic_DNA"/>
</dbReference>
<proteinExistence type="predicted"/>
<dbReference type="SFLD" id="SFLDS00003">
    <property type="entry name" value="Haloacid_Dehalogenase"/>
    <property type="match status" value="1"/>
</dbReference>
<dbReference type="KEGG" id="gai:IMCC3135_06960"/>
<dbReference type="NCBIfam" id="TIGR01484">
    <property type="entry name" value="HAD-SF-IIB"/>
    <property type="match status" value="1"/>
</dbReference>
<dbReference type="Proteomes" id="UP000250079">
    <property type="component" value="Chromosome"/>
</dbReference>
<dbReference type="Pfam" id="PF05116">
    <property type="entry name" value="S6PP"/>
    <property type="match status" value="1"/>
</dbReference>